<reference evidence="2" key="2">
    <citation type="submission" date="2021-04" db="EMBL/GenBank/DDBJ databases">
        <authorList>
            <person name="Gilroy R."/>
        </authorList>
    </citation>
    <scope>NUCLEOTIDE SEQUENCE</scope>
    <source>
        <strain evidence="2">ChiGjej4B4-7305</strain>
    </source>
</reference>
<comment type="caution">
    <text evidence="2">The sequence shown here is derived from an EMBL/GenBank/DDBJ whole genome shotgun (WGS) entry which is preliminary data.</text>
</comment>
<feature type="transmembrane region" description="Helical" evidence="1">
    <location>
        <begin position="6"/>
        <end position="25"/>
    </location>
</feature>
<protein>
    <submittedName>
        <fullName evidence="2">Uncharacterized protein</fullName>
    </submittedName>
</protein>
<organism evidence="2 3">
    <name type="scientific">Candidatus Ruania gallistercoris</name>
    <dbReference type="NCBI Taxonomy" id="2838746"/>
    <lineage>
        <taxon>Bacteria</taxon>
        <taxon>Bacillati</taxon>
        <taxon>Actinomycetota</taxon>
        <taxon>Actinomycetes</taxon>
        <taxon>Micrococcales</taxon>
        <taxon>Ruaniaceae</taxon>
        <taxon>Ruania</taxon>
    </lineage>
</organism>
<dbReference type="AlphaFoldDB" id="A0A9D2EEC4"/>
<evidence type="ECO:0000313" key="3">
    <source>
        <dbReference type="Proteomes" id="UP000824037"/>
    </source>
</evidence>
<keyword evidence="1" id="KW-0472">Membrane</keyword>
<proteinExistence type="predicted"/>
<evidence type="ECO:0000313" key="2">
    <source>
        <dbReference type="EMBL" id="HIZ36134.1"/>
    </source>
</evidence>
<keyword evidence="1" id="KW-0812">Transmembrane</keyword>
<accession>A0A9D2EEC4</accession>
<dbReference type="Proteomes" id="UP000824037">
    <property type="component" value="Unassembled WGS sequence"/>
</dbReference>
<name>A0A9D2EEC4_9MICO</name>
<keyword evidence="1" id="KW-1133">Transmembrane helix</keyword>
<dbReference type="EMBL" id="DXBY01000169">
    <property type="protein sequence ID" value="HIZ36134.1"/>
    <property type="molecule type" value="Genomic_DNA"/>
</dbReference>
<gene>
    <name evidence="2" type="ORF">H9815_10175</name>
</gene>
<sequence length="97" mass="11341">MDVEFWVGIVGPVVAFGGVAIAIRVRSWWRSVESRWQRELDNVRCERQERECEFVGEVRRMRQELQADARRDRVELQSEIRGLRAQVQVARLSATGL</sequence>
<evidence type="ECO:0000256" key="1">
    <source>
        <dbReference type="SAM" id="Phobius"/>
    </source>
</evidence>
<reference evidence="2" key="1">
    <citation type="journal article" date="2021" name="PeerJ">
        <title>Extensive microbial diversity within the chicken gut microbiome revealed by metagenomics and culture.</title>
        <authorList>
            <person name="Gilroy R."/>
            <person name="Ravi A."/>
            <person name="Getino M."/>
            <person name="Pursley I."/>
            <person name="Horton D.L."/>
            <person name="Alikhan N.F."/>
            <person name="Baker D."/>
            <person name="Gharbi K."/>
            <person name="Hall N."/>
            <person name="Watson M."/>
            <person name="Adriaenssens E.M."/>
            <person name="Foster-Nyarko E."/>
            <person name="Jarju S."/>
            <person name="Secka A."/>
            <person name="Antonio M."/>
            <person name="Oren A."/>
            <person name="Chaudhuri R.R."/>
            <person name="La Ragione R."/>
            <person name="Hildebrand F."/>
            <person name="Pallen M.J."/>
        </authorList>
    </citation>
    <scope>NUCLEOTIDE SEQUENCE</scope>
    <source>
        <strain evidence="2">ChiGjej4B4-7305</strain>
    </source>
</reference>